<proteinExistence type="predicted"/>
<feature type="transmembrane region" description="Helical" evidence="1">
    <location>
        <begin position="44"/>
        <end position="63"/>
    </location>
</feature>
<evidence type="ECO:0000313" key="3">
    <source>
        <dbReference type="Proteomes" id="UP001597544"/>
    </source>
</evidence>
<gene>
    <name evidence="2" type="ORF">ACFSRY_08700</name>
</gene>
<keyword evidence="1" id="KW-0472">Membrane</keyword>
<dbReference type="EMBL" id="JBHULU010000012">
    <property type="protein sequence ID" value="MFD2513941.1"/>
    <property type="molecule type" value="Genomic_DNA"/>
</dbReference>
<sequence length="66" mass="7563">MTAEIRNIWHSVNKVLTIINLILFGLVTLNIVRYKEIRDKKIPVLANILLLLFLGLGLYAAIYNLI</sequence>
<dbReference type="Proteomes" id="UP001597544">
    <property type="component" value="Unassembled WGS sequence"/>
</dbReference>
<evidence type="ECO:0000256" key="1">
    <source>
        <dbReference type="SAM" id="Phobius"/>
    </source>
</evidence>
<evidence type="ECO:0000313" key="2">
    <source>
        <dbReference type="EMBL" id="MFD2513941.1"/>
    </source>
</evidence>
<keyword evidence="3" id="KW-1185">Reference proteome</keyword>
<keyword evidence="1" id="KW-0812">Transmembrane</keyword>
<name>A0ABW5IJX3_9BACT</name>
<protein>
    <submittedName>
        <fullName evidence="2">Uncharacterized protein</fullName>
    </submittedName>
</protein>
<keyword evidence="1" id="KW-1133">Transmembrane helix</keyword>
<accession>A0ABW5IJX3</accession>
<comment type="caution">
    <text evidence="2">The sequence shown here is derived from an EMBL/GenBank/DDBJ whole genome shotgun (WGS) entry which is preliminary data.</text>
</comment>
<reference evidence="3" key="1">
    <citation type="journal article" date="2019" name="Int. J. Syst. Evol. Microbiol.">
        <title>The Global Catalogue of Microorganisms (GCM) 10K type strain sequencing project: providing services to taxonomists for standard genome sequencing and annotation.</title>
        <authorList>
            <consortium name="The Broad Institute Genomics Platform"/>
            <consortium name="The Broad Institute Genome Sequencing Center for Infectious Disease"/>
            <person name="Wu L."/>
            <person name="Ma J."/>
        </authorList>
    </citation>
    <scope>NUCLEOTIDE SEQUENCE [LARGE SCALE GENOMIC DNA]</scope>
    <source>
        <strain evidence="3">KCTC 42498</strain>
    </source>
</reference>
<organism evidence="2 3">
    <name type="scientific">Pontibacter locisalis</name>
    <dbReference type="NCBI Taxonomy" id="1719035"/>
    <lineage>
        <taxon>Bacteria</taxon>
        <taxon>Pseudomonadati</taxon>
        <taxon>Bacteroidota</taxon>
        <taxon>Cytophagia</taxon>
        <taxon>Cytophagales</taxon>
        <taxon>Hymenobacteraceae</taxon>
        <taxon>Pontibacter</taxon>
    </lineage>
</organism>
<feature type="transmembrane region" description="Helical" evidence="1">
    <location>
        <begin position="15"/>
        <end position="32"/>
    </location>
</feature>
<dbReference type="RefSeq" id="WP_377505501.1">
    <property type="nucleotide sequence ID" value="NZ_JBHULU010000012.1"/>
</dbReference>